<dbReference type="Pfam" id="PF13650">
    <property type="entry name" value="Asp_protease_2"/>
    <property type="match status" value="1"/>
</dbReference>
<gene>
    <name evidence="1" type="ORF">FILTAD_02590</name>
</gene>
<organism evidence="1 2">
    <name type="scientific">Filibacter tadaridae</name>
    <dbReference type="NCBI Taxonomy" id="2483811"/>
    <lineage>
        <taxon>Bacteria</taxon>
        <taxon>Bacillati</taxon>
        <taxon>Bacillota</taxon>
        <taxon>Bacilli</taxon>
        <taxon>Bacillales</taxon>
        <taxon>Caryophanaceae</taxon>
        <taxon>Filibacter</taxon>
    </lineage>
</organism>
<dbReference type="Gene3D" id="2.40.70.10">
    <property type="entry name" value="Acid Proteases"/>
    <property type="match status" value="1"/>
</dbReference>
<dbReference type="RefSeq" id="WP_124071397.1">
    <property type="nucleotide sequence ID" value="NZ_CBCRXF010000008.1"/>
</dbReference>
<dbReference type="CDD" id="cd05483">
    <property type="entry name" value="retropepsin_like_bacteria"/>
    <property type="match status" value="1"/>
</dbReference>
<dbReference type="SUPFAM" id="SSF50630">
    <property type="entry name" value="Acid proteases"/>
    <property type="match status" value="1"/>
</dbReference>
<sequence length="126" mass="14265">MKIKHKYGLLLADIILTFNGKSKVIENMVVDTGAARTLISQDVVEDIGLQVDLHDRIVTYFGIGGKEHAFRKRIDQIQISDFIIEKVEVDFNDFGYDDINGLLGLDLLMEAGFTIDLLHLQMDRVI</sequence>
<reference evidence="1 2" key="1">
    <citation type="submission" date="2018-11" db="EMBL/GenBank/DDBJ databases">
        <authorList>
            <person name="Criscuolo A."/>
        </authorList>
    </citation>
    <scope>NUCLEOTIDE SEQUENCE [LARGE SCALE GENOMIC DNA]</scope>
    <source>
        <strain evidence="1">ATB-66</strain>
    </source>
</reference>
<protein>
    <recommendedName>
        <fullName evidence="3">Aspartyl protease</fullName>
    </recommendedName>
</protein>
<dbReference type="Proteomes" id="UP000270468">
    <property type="component" value="Unassembled WGS sequence"/>
</dbReference>
<evidence type="ECO:0008006" key="3">
    <source>
        <dbReference type="Google" id="ProtNLM"/>
    </source>
</evidence>
<dbReference type="OrthoDB" id="463626at2"/>
<keyword evidence="2" id="KW-1185">Reference proteome</keyword>
<name>A0A3P5XSU5_9BACL</name>
<dbReference type="InterPro" id="IPR021109">
    <property type="entry name" value="Peptidase_aspartic_dom_sf"/>
</dbReference>
<dbReference type="EMBL" id="UXAV01000043">
    <property type="protein sequence ID" value="VDC32106.1"/>
    <property type="molecule type" value="Genomic_DNA"/>
</dbReference>
<dbReference type="InterPro" id="IPR034122">
    <property type="entry name" value="Retropepsin-like_bacterial"/>
</dbReference>
<evidence type="ECO:0000313" key="1">
    <source>
        <dbReference type="EMBL" id="VDC32106.1"/>
    </source>
</evidence>
<proteinExistence type="predicted"/>
<accession>A0A3P5XSU5</accession>
<evidence type="ECO:0000313" key="2">
    <source>
        <dbReference type="Proteomes" id="UP000270468"/>
    </source>
</evidence>
<dbReference type="AlphaFoldDB" id="A0A3P5XSU5"/>